<feature type="domain" description="HTH crp-type" evidence="4">
    <location>
        <begin position="171"/>
        <end position="245"/>
    </location>
</feature>
<dbReference type="SUPFAM" id="SSF51206">
    <property type="entry name" value="cAMP-binding domain-like"/>
    <property type="match status" value="1"/>
</dbReference>
<dbReference type="PROSITE" id="PS51063">
    <property type="entry name" value="HTH_CRP_2"/>
    <property type="match status" value="1"/>
</dbReference>
<keyword evidence="2" id="KW-0238">DNA-binding</keyword>
<protein>
    <submittedName>
        <fullName evidence="5">Crp/Fnr family transcriptional regulator</fullName>
    </submittedName>
</protein>
<evidence type="ECO:0000313" key="6">
    <source>
        <dbReference type="Proteomes" id="UP000282971"/>
    </source>
</evidence>
<sequence length="269" mass="29573">MRQALMTGRQHAPAWLQEDIMSLATPSIDLYVARLASRSNLSDEELDALQKLPTRAVRKKAGTSFTICGEKVSGVWIVSSGLVSGFQQLRSGLRQITALHIEGDMADQPSAKLGLATTGLEALTDVTLLHISRTALQSVQSSFPAVAGAMAVDAAVDAAIQIQWSTNAGRKCSRSRLAHFFCEMAARYEYIGQGVGFSFDLPMTQFHLADAMAITPVHVNRVLMALRAEGIVEMRHRRVFVLDWEALIRLGEFSPFYLHHRKSHQALNA</sequence>
<dbReference type="InterPro" id="IPR036390">
    <property type="entry name" value="WH_DNA-bd_sf"/>
</dbReference>
<dbReference type="Proteomes" id="UP000282971">
    <property type="component" value="Unassembled WGS sequence"/>
</dbReference>
<dbReference type="Gene3D" id="1.10.10.10">
    <property type="entry name" value="Winged helix-like DNA-binding domain superfamily/Winged helix DNA-binding domain"/>
    <property type="match status" value="1"/>
</dbReference>
<keyword evidence="6" id="KW-1185">Reference proteome</keyword>
<accession>A0A437LYP1</accession>
<dbReference type="GO" id="GO:0003677">
    <property type="term" value="F:DNA binding"/>
    <property type="evidence" value="ECO:0007669"/>
    <property type="project" value="UniProtKB-KW"/>
</dbReference>
<dbReference type="Gene3D" id="2.60.120.10">
    <property type="entry name" value="Jelly Rolls"/>
    <property type="match status" value="1"/>
</dbReference>
<keyword evidence="3" id="KW-0804">Transcription</keyword>
<reference evidence="5 6" key="1">
    <citation type="submission" date="2019-01" db="EMBL/GenBank/DDBJ databases">
        <authorList>
            <person name="Chen W.-M."/>
        </authorList>
    </citation>
    <scope>NUCLEOTIDE SEQUENCE [LARGE SCALE GENOMIC DNA]</scope>
    <source>
        <strain evidence="5 6">CCP-7</strain>
    </source>
</reference>
<dbReference type="AlphaFoldDB" id="A0A437LYP1"/>
<dbReference type="GO" id="GO:0006355">
    <property type="term" value="P:regulation of DNA-templated transcription"/>
    <property type="evidence" value="ECO:0007669"/>
    <property type="project" value="InterPro"/>
</dbReference>
<evidence type="ECO:0000256" key="3">
    <source>
        <dbReference type="ARBA" id="ARBA00023163"/>
    </source>
</evidence>
<dbReference type="EMBL" id="SACN01000003">
    <property type="protein sequence ID" value="RVT90507.1"/>
    <property type="molecule type" value="Genomic_DNA"/>
</dbReference>
<dbReference type="InterPro" id="IPR014710">
    <property type="entry name" value="RmlC-like_jellyroll"/>
</dbReference>
<dbReference type="InterPro" id="IPR018490">
    <property type="entry name" value="cNMP-bd_dom_sf"/>
</dbReference>
<organism evidence="5 6">
    <name type="scientific">Sphingomonas crocodyli</name>
    <dbReference type="NCBI Taxonomy" id="1979270"/>
    <lineage>
        <taxon>Bacteria</taxon>
        <taxon>Pseudomonadati</taxon>
        <taxon>Pseudomonadota</taxon>
        <taxon>Alphaproteobacteria</taxon>
        <taxon>Sphingomonadales</taxon>
        <taxon>Sphingomonadaceae</taxon>
        <taxon>Sphingomonas</taxon>
    </lineage>
</organism>
<name>A0A437LYP1_9SPHN</name>
<keyword evidence="1" id="KW-0805">Transcription regulation</keyword>
<evidence type="ECO:0000259" key="4">
    <source>
        <dbReference type="PROSITE" id="PS51063"/>
    </source>
</evidence>
<evidence type="ECO:0000313" key="5">
    <source>
        <dbReference type="EMBL" id="RVT90507.1"/>
    </source>
</evidence>
<dbReference type="CDD" id="cd00038">
    <property type="entry name" value="CAP_ED"/>
    <property type="match status" value="1"/>
</dbReference>
<evidence type="ECO:0000256" key="1">
    <source>
        <dbReference type="ARBA" id="ARBA00023015"/>
    </source>
</evidence>
<dbReference type="SMART" id="SM00419">
    <property type="entry name" value="HTH_CRP"/>
    <property type="match status" value="1"/>
</dbReference>
<gene>
    <name evidence="5" type="ORF">EOD43_19860</name>
</gene>
<dbReference type="Pfam" id="PF13545">
    <property type="entry name" value="HTH_Crp_2"/>
    <property type="match status" value="1"/>
</dbReference>
<dbReference type="InterPro" id="IPR036388">
    <property type="entry name" value="WH-like_DNA-bd_sf"/>
</dbReference>
<proteinExistence type="predicted"/>
<dbReference type="InterPro" id="IPR012318">
    <property type="entry name" value="HTH_CRP"/>
</dbReference>
<dbReference type="SUPFAM" id="SSF46785">
    <property type="entry name" value="Winged helix' DNA-binding domain"/>
    <property type="match status" value="1"/>
</dbReference>
<dbReference type="OrthoDB" id="6155297at2"/>
<comment type="caution">
    <text evidence="5">The sequence shown here is derived from an EMBL/GenBank/DDBJ whole genome shotgun (WGS) entry which is preliminary data.</text>
</comment>
<dbReference type="InterPro" id="IPR000595">
    <property type="entry name" value="cNMP-bd_dom"/>
</dbReference>
<evidence type="ECO:0000256" key="2">
    <source>
        <dbReference type="ARBA" id="ARBA00023125"/>
    </source>
</evidence>